<feature type="compositionally biased region" description="Basic and acidic residues" evidence="1">
    <location>
        <begin position="41"/>
        <end position="72"/>
    </location>
</feature>
<gene>
    <name evidence="2" type="ORF">Cvel_26670</name>
</gene>
<accession>A0A0G4HEJ9</accession>
<protein>
    <submittedName>
        <fullName evidence="2">Uncharacterized protein</fullName>
    </submittedName>
</protein>
<dbReference type="EMBL" id="CDMZ01002428">
    <property type="protein sequence ID" value="CEM42329.1"/>
    <property type="molecule type" value="Genomic_DNA"/>
</dbReference>
<organism evidence="2">
    <name type="scientific">Chromera velia CCMP2878</name>
    <dbReference type="NCBI Taxonomy" id="1169474"/>
    <lineage>
        <taxon>Eukaryota</taxon>
        <taxon>Sar</taxon>
        <taxon>Alveolata</taxon>
        <taxon>Colpodellida</taxon>
        <taxon>Chromeraceae</taxon>
        <taxon>Chromera</taxon>
    </lineage>
</organism>
<name>A0A0G4HEJ9_9ALVE</name>
<feature type="compositionally biased region" description="Acidic residues" evidence="1">
    <location>
        <begin position="73"/>
        <end position="84"/>
    </location>
</feature>
<feature type="region of interest" description="Disordered" evidence="1">
    <location>
        <begin position="23"/>
        <end position="84"/>
    </location>
</feature>
<dbReference type="VEuPathDB" id="CryptoDB:Cvel_26670"/>
<evidence type="ECO:0000256" key="1">
    <source>
        <dbReference type="SAM" id="MobiDB-lite"/>
    </source>
</evidence>
<evidence type="ECO:0000313" key="2">
    <source>
        <dbReference type="EMBL" id="CEM42329.1"/>
    </source>
</evidence>
<dbReference type="AlphaFoldDB" id="A0A0G4HEJ9"/>
<sequence>MGQPLTSSIIGFLKVQDMLQAPAKPQGAGLPAGVTVPDSANARKDQGKKGGERGKGNGERKGKEKGVCKRTEEEGDDDDIIFWG</sequence>
<reference evidence="2" key="1">
    <citation type="submission" date="2014-11" db="EMBL/GenBank/DDBJ databases">
        <authorList>
            <person name="Otto D Thomas"/>
            <person name="Naeem Raeece"/>
        </authorList>
    </citation>
    <scope>NUCLEOTIDE SEQUENCE</scope>
</reference>
<proteinExistence type="predicted"/>